<keyword evidence="14" id="KW-0479">Metal-binding</keyword>
<dbReference type="Gene3D" id="3.40.50.720">
    <property type="entry name" value="NAD(P)-binding Rossmann-like Domain"/>
    <property type="match status" value="1"/>
</dbReference>
<keyword evidence="18" id="KW-0067">ATP-binding</keyword>
<keyword evidence="27" id="KW-0830">Ubiquinone</keyword>
<dbReference type="InterPro" id="IPR000283">
    <property type="entry name" value="NADH_UbQ_OxRdtase_75kDa_su_CS"/>
</dbReference>
<keyword evidence="8" id="KW-0813">Transport</keyword>
<proteinExistence type="inferred from homology"/>
<evidence type="ECO:0000256" key="15">
    <source>
        <dbReference type="ARBA" id="ARBA00022741"/>
    </source>
</evidence>
<keyword evidence="23" id="KW-0560">Oxidoreductase</keyword>
<comment type="catalytic activity">
    <reaction evidence="31">
        <text>a ubiquinone + NADH + 5 H(+)(in) = a ubiquinol + NAD(+) + 4 H(+)(out)</text>
        <dbReference type="Rhea" id="RHEA:29091"/>
        <dbReference type="Rhea" id="RHEA-COMP:9565"/>
        <dbReference type="Rhea" id="RHEA-COMP:9566"/>
        <dbReference type="ChEBI" id="CHEBI:15378"/>
        <dbReference type="ChEBI" id="CHEBI:16389"/>
        <dbReference type="ChEBI" id="CHEBI:17976"/>
        <dbReference type="ChEBI" id="CHEBI:57540"/>
        <dbReference type="ChEBI" id="CHEBI:57945"/>
        <dbReference type="EC" id="7.1.1.2"/>
    </reaction>
</comment>
<dbReference type="PROSITE" id="PS00641">
    <property type="entry name" value="COMPLEX1_75K_1"/>
    <property type="match status" value="1"/>
</dbReference>
<keyword evidence="28" id="KW-0496">Mitochondrion</keyword>
<evidence type="ECO:0000256" key="21">
    <source>
        <dbReference type="ARBA" id="ARBA00022982"/>
    </source>
</evidence>
<comment type="cofactor">
    <cofactor evidence="1">
        <name>[4Fe-4S] cluster</name>
        <dbReference type="ChEBI" id="CHEBI:49883"/>
    </cofactor>
</comment>
<dbReference type="GO" id="GO:0009536">
    <property type="term" value="C:plastid"/>
    <property type="evidence" value="ECO:0007669"/>
    <property type="project" value="TreeGrafter"/>
</dbReference>
<dbReference type="CDD" id="cd00207">
    <property type="entry name" value="fer2"/>
    <property type="match status" value="1"/>
</dbReference>
<evidence type="ECO:0000256" key="17">
    <source>
        <dbReference type="ARBA" id="ARBA00022792"/>
    </source>
</evidence>
<evidence type="ECO:0000256" key="33">
    <source>
        <dbReference type="ARBA" id="ARBA00060084"/>
    </source>
</evidence>
<dbReference type="GO" id="GO:0008137">
    <property type="term" value="F:NADH dehydrogenase (ubiquinone) activity"/>
    <property type="evidence" value="ECO:0007669"/>
    <property type="project" value="UniProtKB-EC"/>
</dbReference>
<dbReference type="SMART" id="SM00929">
    <property type="entry name" value="NADH-G_4Fe-4S_3"/>
    <property type="match status" value="1"/>
</dbReference>
<evidence type="ECO:0000256" key="16">
    <source>
        <dbReference type="ARBA" id="ARBA00022787"/>
    </source>
</evidence>
<dbReference type="GO" id="GO:0042773">
    <property type="term" value="P:ATP synthesis coupled electron transport"/>
    <property type="evidence" value="ECO:0007669"/>
    <property type="project" value="InterPro"/>
</dbReference>
<dbReference type="InterPro" id="IPR015405">
    <property type="entry name" value="NDUFS1-like_C"/>
</dbReference>
<evidence type="ECO:0000256" key="35">
    <source>
        <dbReference type="RuleBase" id="RU004523"/>
    </source>
</evidence>
<evidence type="ECO:0000256" key="34">
    <source>
        <dbReference type="ARBA" id="ARBA00072948"/>
    </source>
</evidence>
<keyword evidence="25" id="KW-0411">Iron-sulfur</keyword>
<evidence type="ECO:0000313" key="39">
    <source>
        <dbReference type="EMBL" id="VVB09091.1"/>
    </source>
</evidence>
<evidence type="ECO:0000256" key="18">
    <source>
        <dbReference type="ARBA" id="ARBA00022840"/>
    </source>
</evidence>
<dbReference type="GO" id="GO:0005741">
    <property type="term" value="C:mitochondrial outer membrane"/>
    <property type="evidence" value="ECO:0007669"/>
    <property type="project" value="UniProtKB-SubCell"/>
</dbReference>
<evidence type="ECO:0000256" key="4">
    <source>
        <dbReference type="ARBA" id="ARBA00004294"/>
    </source>
</evidence>
<evidence type="ECO:0000256" key="31">
    <source>
        <dbReference type="ARBA" id="ARBA00049551"/>
    </source>
</evidence>
<evidence type="ECO:0000256" key="28">
    <source>
        <dbReference type="ARBA" id="ARBA00023128"/>
    </source>
</evidence>
<organism evidence="39 40">
    <name type="scientific">Arabis nemorensis</name>
    <dbReference type="NCBI Taxonomy" id="586526"/>
    <lineage>
        <taxon>Eukaryota</taxon>
        <taxon>Viridiplantae</taxon>
        <taxon>Streptophyta</taxon>
        <taxon>Embryophyta</taxon>
        <taxon>Tracheophyta</taxon>
        <taxon>Spermatophyta</taxon>
        <taxon>Magnoliopsida</taxon>
        <taxon>eudicotyledons</taxon>
        <taxon>Gunneridae</taxon>
        <taxon>Pentapetalae</taxon>
        <taxon>rosids</taxon>
        <taxon>malvids</taxon>
        <taxon>Brassicales</taxon>
        <taxon>Brassicaceae</taxon>
        <taxon>Arabideae</taxon>
        <taxon>Arabis</taxon>
    </lineage>
</organism>
<evidence type="ECO:0000256" key="8">
    <source>
        <dbReference type="ARBA" id="ARBA00022448"/>
    </source>
</evidence>
<feature type="domain" description="4Fe-4S Mo/W bis-MGD-type" evidence="37">
    <location>
        <begin position="313"/>
        <end position="369"/>
    </location>
</feature>
<dbReference type="InterPro" id="IPR045886">
    <property type="entry name" value="ThiF/MoeB/HesA"/>
</dbReference>
<keyword evidence="11" id="KW-0679">Respiratory chain</keyword>
<dbReference type="NCBIfam" id="TIGR01973">
    <property type="entry name" value="NuoG"/>
    <property type="match status" value="1"/>
</dbReference>
<dbReference type="GO" id="GO:0005524">
    <property type="term" value="F:ATP binding"/>
    <property type="evidence" value="ECO:0007669"/>
    <property type="project" value="UniProtKB-KW"/>
</dbReference>
<evidence type="ECO:0000256" key="20">
    <source>
        <dbReference type="ARBA" id="ARBA00022967"/>
    </source>
</evidence>
<comment type="subcellular location">
    <subcellularLocation>
        <location evidence="3">Mitochondrion inner membrane</location>
    </subcellularLocation>
    <subcellularLocation>
        <location evidence="2">Mitochondrion membrane</location>
        <topology evidence="2">Multi-pass membrane protein</topology>
    </subcellularLocation>
    <subcellularLocation>
        <location evidence="4">Mitochondrion outer membrane</location>
    </subcellularLocation>
</comment>
<evidence type="ECO:0000256" key="22">
    <source>
        <dbReference type="ARBA" id="ARBA00022989"/>
    </source>
</evidence>
<dbReference type="InterPro" id="IPR036010">
    <property type="entry name" value="2Fe-2S_ferredoxin-like_sf"/>
</dbReference>
<evidence type="ECO:0000256" key="30">
    <source>
        <dbReference type="ARBA" id="ARBA00034078"/>
    </source>
</evidence>
<keyword evidence="40" id="KW-1185">Reference proteome</keyword>
<accession>A0A565C609</accession>
<dbReference type="GO" id="GO:0046872">
    <property type="term" value="F:metal ion binding"/>
    <property type="evidence" value="ECO:0007669"/>
    <property type="project" value="UniProtKB-KW"/>
</dbReference>
<dbReference type="InterPro" id="IPR010228">
    <property type="entry name" value="NADH_UbQ_OxRdtase_Gsu"/>
</dbReference>
<dbReference type="GO" id="GO:0005743">
    <property type="term" value="C:mitochondrial inner membrane"/>
    <property type="evidence" value="ECO:0007669"/>
    <property type="project" value="UniProtKB-SubCell"/>
</dbReference>
<dbReference type="Proteomes" id="UP000489600">
    <property type="component" value="Unassembled WGS sequence"/>
</dbReference>
<evidence type="ECO:0000256" key="7">
    <source>
        <dbReference type="ARBA" id="ARBA00012944"/>
    </source>
</evidence>
<dbReference type="PROSITE" id="PS00642">
    <property type="entry name" value="COMPLEX1_75K_2"/>
    <property type="match status" value="1"/>
</dbReference>
<evidence type="ECO:0000256" key="9">
    <source>
        <dbReference type="ARBA" id="ARBA00022485"/>
    </source>
</evidence>
<dbReference type="Pfam" id="PF13510">
    <property type="entry name" value="Fer2_4"/>
    <property type="match status" value="1"/>
</dbReference>
<dbReference type="InterPro" id="IPR019574">
    <property type="entry name" value="NADH_UbQ_OxRdtase_Gsu_4Fe4S-bd"/>
</dbReference>
<protein>
    <recommendedName>
        <fullName evidence="34">NADH dehydrogenase [ubiquinone] iron-sulfur protein 1, mitochondrial</fullName>
        <ecNumber evidence="7">7.1.1.2</ecNumber>
    </recommendedName>
</protein>
<evidence type="ECO:0000256" key="1">
    <source>
        <dbReference type="ARBA" id="ARBA00001966"/>
    </source>
</evidence>
<evidence type="ECO:0000256" key="13">
    <source>
        <dbReference type="ARBA" id="ARBA00022714"/>
    </source>
</evidence>
<evidence type="ECO:0000256" key="6">
    <source>
        <dbReference type="ARBA" id="ARBA00009919"/>
    </source>
</evidence>
<name>A0A565C609_9BRAS</name>
<dbReference type="InterPro" id="IPR001041">
    <property type="entry name" value="2Fe-2S_ferredoxin-type"/>
</dbReference>
<dbReference type="GO" id="GO:0061503">
    <property type="term" value="F:tRNA threonylcarbamoyladenosine dehydratase"/>
    <property type="evidence" value="ECO:0007669"/>
    <property type="project" value="TreeGrafter"/>
</dbReference>
<dbReference type="InterPro" id="IPR054351">
    <property type="entry name" value="NADH_UbQ_OxRdtase_ferredoxin"/>
</dbReference>
<keyword evidence="21" id="KW-0249">Electron transport</keyword>
<comment type="similarity">
    <text evidence="6">Belongs to the HesA/MoeB/ThiF family.</text>
</comment>
<keyword evidence="26" id="KW-0520">NAD</keyword>
<dbReference type="GO" id="GO:0051539">
    <property type="term" value="F:4 iron, 4 sulfur cluster binding"/>
    <property type="evidence" value="ECO:0007669"/>
    <property type="project" value="UniProtKB-KW"/>
</dbReference>
<evidence type="ECO:0000259" key="37">
    <source>
        <dbReference type="PROSITE" id="PS51669"/>
    </source>
</evidence>
<evidence type="ECO:0000256" key="29">
    <source>
        <dbReference type="ARBA" id="ARBA00023136"/>
    </source>
</evidence>
<feature type="domain" description="2Fe-2S ferredoxin-type" evidence="36">
    <location>
        <begin position="98"/>
        <end position="176"/>
    </location>
</feature>
<dbReference type="SUPFAM" id="SSF53706">
    <property type="entry name" value="Formate dehydrogenase/DMSO reductase, domains 1-3"/>
    <property type="match status" value="1"/>
</dbReference>
<comment type="function">
    <text evidence="32">Core subunit of the mitochondrial membrane respiratory chain NADH dehydrogenase (Complex I) that is believed to belong to the minimal assembly required for catalysis. Complex I functions in the transfer of electrons from NADH to the respiratory chain. The immediate electron acceptor for the enzyme is believed to be ubiquinone. This is the largest subunit of complex I and it is a component of the iron-sulfur (IP) fragment of the enzyme. It may form part of the active site crevice where NADH is oxidized.</text>
</comment>
<dbReference type="SUPFAM" id="SSF54292">
    <property type="entry name" value="2Fe-2S ferredoxin-like"/>
    <property type="match status" value="1"/>
</dbReference>
<evidence type="ECO:0000256" key="2">
    <source>
        <dbReference type="ARBA" id="ARBA00004225"/>
    </source>
</evidence>
<dbReference type="FunFam" id="3.40.50.720:FF:000125">
    <property type="entry name" value="tRNA threonylcarbamoyladenosine dehydratase 2-like"/>
    <property type="match status" value="1"/>
</dbReference>
<dbReference type="Gene3D" id="3.40.228.10">
    <property type="entry name" value="Dimethylsulfoxide Reductase, domain 2"/>
    <property type="match status" value="1"/>
</dbReference>
<dbReference type="Gene3D" id="3.30.70.20">
    <property type="match status" value="1"/>
</dbReference>
<dbReference type="Pfam" id="PF00384">
    <property type="entry name" value="Molybdopterin"/>
    <property type="match status" value="1"/>
</dbReference>
<dbReference type="PROSITE" id="PS51669">
    <property type="entry name" value="4FE4S_MOW_BIS_MGD"/>
    <property type="match status" value="1"/>
</dbReference>
<dbReference type="EMBL" id="CABITT030000006">
    <property type="protein sequence ID" value="VVB09091.1"/>
    <property type="molecule type" value="Genomic_DNA"/>
</dbReference>
<keyword evidence="17" id="KW-0999">Mitochondrion inner membrane</keyword>
<evidence type="ECO:0000259" key="38">
    <source>
        <dbReference type="PROSITE" id="PS51839"/>
    </source>
</evidence>
<keyword evidence="24" id="KW-0408">Iron</keyword>
<keyword evidence="13" id="KW-0001">2Fe-2S</keyword>
<keyword evidence="12" id="KW-0812">Transmembrane</keyword>
<dbReference type="Pfam" id="PF10588">
    <property type="entry name" value="NADH-G_4Fe-4S_3"/>
    <property type="match status" value="1"/>
</dbReference>
<dbReference type="Gene3D" id="3.40.50.740">
    <property type="match status" value="2"/>
</dbReference>
<dbReference type="Pfam" id="PF22151">
    <property type="entry name" value="Fer4_NDSU1"/>
    <property type="match status" value="1"/>
</dbReference>
<keyword evidence="22" id="KW-1133">Transmembrane helix</keyword>
<evidence type="ECO:0000256" key="14">
    <source>
        <dbReference type="ARBA" id="ARBA00022723"/>
    </source>
</evidence>
<dbReference type="GO" id="GO:0008641">
    <property type="term" value="F:ubiquitin-like modifier activating enzyme activity"/>
    <property type="evidence" value="ECO:0007669"/>
    <property type="project" value="InterPro"/>
</dbReference>
<comment type="caution">
    <text evidence="39">The sequence shown here is derived from an EMBL/GenBank/DDBJ whole genome shotgun (WGS) entry which is preliminary data.</text>
</comment>
<evidence type="ECO:0000256" key="32">
    <source>
        <dbReference type="ARBA" id="ARBA00054960"/>
    </source>
</evidence>
<dbReference type="PANTHER" id="PTHR43267:SF2">
    <property type="entry name" value="TRNA THREONYLCARBAMOYLADENOSINE DEHYDRATASE 1-RELATED"/>
    <property type="match status" value="1"/>
</dbReference>
<evidence type="ECO:0000256" key="24">
    <source>
        <dbReference type="ARBA" id="ARBA00023004"/>
    </source>
</evidence>
<keyword evidence="29" id="KW-0472">Membrane</keyword>
<dbReference type="PANTHER" id="PTHR43267">
    <property type="entry name" value="TRNA THREONYLCARBAMOYLADENOSINE DEHYDRATASE"/>
    <property type="match status" value="1"/>
</dbReference>
<evidence type="ECO:0000256" key="12">
    <source>
        <dbReference type="ARBA" id="ARBA00022692"/>
    </source>
</evidence>
<keyword evidence="9" id="KW-0004">4Fe-4S</keyword>
<dbReference type="OrthoDB" id="10249365at2759"/>
<dbReference type="SUPFAM" id="SSF54862">
    <property type="entry name" value="4Fe-4S ferredoxins"/>
    <property type="match status" value="1"/>
</dbReference>
<evidence type="ECO:0000313" key="40">
    <source>
        <dbReference type="Proteomes" id="UP000489600"/>
    </source>
</evidence>
<evidence type="ECO:0000256" key="11">
    <source>
        <dbReference type="ARBA" id="ARBA00022660"/>
    </source>
</evidence>
<keyword evidence="19" id="KW-0809">Transit peptide</keyword>
<dbReference type="InterPro" id="IPR006656">
    <property type="entry name" value="Mopterin_OxRdtase"/>
</dbReference>
<feature type="domain" description="4Fe-4S His(Cys)3-ligated-type" evidence="38">
    <location>
        <begin position="176"/>
        <end position="215"/>
    </location>
</feature>
<dbReference type="FunFam" id="3.40.228.10:FF:000014">
    <property type="entry name" value="NADH-quinone oxidoreductase"/>
    <property type="match status" value="1"/>
</dbReference>
<evidence type="ECO:0000256" key="26">
    <source>
        <dbReference type="ARBA" id="ARBA00023027"/>
    </source>
</evidence>
<dbReference type="GO" id="GO:0016651">
    <property type="term" value="F:oxidoreductase activity, acting on NAD(P)H"/>
    <property type="evidence" value="ECO:0007669"/>
    <property type="project" value="InterPro"/>
</dbReference>
<dbReference type="FunFam" id="3.40.50.740:FF:000017">
    <property type="entry name" value="NADH-quinone oxidoreductase"/>
    <property type="match status" value="1"/>
</dbReference>
<dbReference type="Pfam" id="PF09326">
    <property type="entry name" value="NADH_dhqG_C"/>
    <property type="match status" value="1"/>
</dbReference>
<dbReference type="PROSITE" id="PS00643">
    <property type="entry name" value="COMPLEX1_75K_3"/>
    <property type="match status" value="1"/>
</dbReference>
<keyword evidence="16" id="KW-1000">Mitochondrion outer membrane</keyword>
<dbReference type="CDD" id="cd00755">
    <property type="entry name" value="YgdL_like"/>
    <property type="match status" value="1"/>
</dbReference>
<dbReference type="InterPro" id="IPR000594">
    <property type="entry name" value="ThiF_NAD_FAD-bd"/>
</dbReference>
<evidence type="ECO:0000259" key="36">
    <source>
        <dbReference type="PROSITE" id="PS51085"/>
    </source>
</evidence>
<dbReference type="CDD" id="cd02773">
    <property type="entry name" value="MopB_Res-Cmplx1_Nad11"/>
    <property type="match status" value="1"/>
</dbReference>
<keyword evidence="15" id="KW-0547">Nucleotide-binding</keyword>
<gene>
    <name evidence="39" type="ORF">ANE_LOCUS19535</name>
</gene>
<evidence type="ECO:0000256" key="25">
    <source>
        <dbReference type="ARBA" id="ARBA00023014"/>
    </source>
</evidence>
<dbReference type="PROSITE" id="PS51839">
    <property type="entry name" value="4FE4S_HC3"/>
    <property type="match status" value="1"/>
</dbReference>
<comment type="cofactor">
    <cofactor evidence="30">
        <name>[2Fe-2S] cluster</name>
        <dbReference type="ChEBI" id="CHEBI:190135"/>
    </cofactor>
</comment>
<dbReference type="AlphaFoldDB" id="A0A565C609"/>
<dbReference type="Pfam" id="PF00899">
    <property type="entry name" value="ThiF"/>
    <property type="match status" value="1"/>
</dbReference>
<evidence type="ECO:0000256" key="10">
    <source>
        <dbReference type="ARBA" id="ARBA00022598"/>
    </source>
</evidence>
<comment type="function">
    <text evidence="33">Catalyzes the ATP-dependent dehydration of threonylcarbamoyladenosine at position 37 (t(6)A37) to form cyclic t(6)A37 (ct(6)A37) in tRNAs that read codons beginning with adenine.</text>
</comment>
<evidence type="ECO:0000256" key="27">
    <source>
        <dbReference type="ARBA" id="ARBA00023075"/>
    </source>
</evidence>
<reference evidence="39" key="1">
    <citation type="submission" date="2019-07" db="EMBL/GenBank/DDBJ databases">
        <authorList>
            <person name="Dittberner H."/>
        </authorList>
    </citation>
    <scope>NUCLEOTIDE SEQUENCE [LARGE SCALE GENOMIC DNA]</scope>
</reference>
<dbReference type="GO" id="GO:0061504">
    <property type="term" value="P:cyclic threonylcarbamoyladenosine biosynthetic process"/>
    <property type="evidence" value="ECO:0007669"/>
    <property type="project" value="TreeGrafter"/>
</dbReference>
<evidence type="ECO:0000256" key="5">
    <source>
        <dbReference type="ARBA" id="ARBA00005404"/>
    </source>
</evidence>
<dbReference type="EC" id="7.1.1.2" evidence="7"/>
<dbReference type="Pfam" id="PF22117">
    <property type="entry name" value="Fer4_Nqo3"/>
    <property type="match status" value="1"/>
</dbReference>
<dbReference type="FunFam" id="3.30.70.20:FF:000002">
    <property type="entry name" value="NADH-ubiquinone oxidoreductase 75 kDa subunit"/>
    <property type="match status" value="1"/>
</dbReference>
<dbReference type="InterPro" id="IPR006963">
    <property type="entry name" value="Mopterin_OxRdtase_4Fe-4S_dom"/>
</dbReference>
<dbReference type="FunFam" id="3.40.50.740:FF:000012">
    <property type="entry name" value="NADH dehydrogenase [ubiquinone] iron-sulfur protein 1 mitochondrial"/>
    <property type="match status" value="1"/>
</dbReference>
<keyword evidence="10" id="KW-0436">Ligase</keyword>
<dbReference type="InterPro" id="IPR035985">
    <property type="entry name" value="Ubiquitin-activating_enz"/>
</dbReference>
<dbReference type="Gene3D" id="3.10.20.740">
    <property type="match status" value="1"/>
</dbReference>
<sequence>MLTEKQQEDRDIHEAKKKTIQIQNAMGLGILASRAIRPASRLLHPQTTNFFLRRTIVSKPELQSPEAAAVSQPEPPNQILPPRNPVGGARVHFSNPEDAIEVFVDGHAVKIPKGFTVLQACEVAGVDIPRFCYHSRLSIAGNCRMCLVEVEKSPKPVASCAMPALPGMKIKTDTPIAKKAREGVMEFLLMNHPLDCPICDQGGECDLQDQSMAFGSDRGRFTEMKRSVVDKNLGPLVKTVMTRCIQCTRCVRFASEVAGVEDLGMLGRGSGEEIGTYVEKLMTSELAGNVIDICPVGALTSKPFAFKARNWELKGTETIDVSDAVGSNIRVDSRGPEVMRIIPRLNEDINEEWISDKTRFCYDGLKRQRLSDPMIRDSDGRFKAVSWRDALAVVGDIIHQVKSDEIVGVAGQLSDAESMMVLKDFVNRMGSDNVWCEGTAVGVDADLRYSYLMNTSISGLENADLFLLVGTQPRVEAAMVNARICKTVRASNAKVAYIGPPAEFNYDCKHLGTGPDTLKEIAEGRHPFCSALKNAKNPAIIVGAGIFNRTDKDAILSAVESISQANNVVRPDWNGLNFLLLYAAQAAALDLGLIQRSAKALESAKFVYLMGADDVDVDKIPKDAFVVYQGHHGDKAVYRANVILPASAFTEKEGTYENTEGFTQQTVPAVPTVGDARDDWKIVRALSEVSGVKLPYNSIEGVRSRIKSVAPNLVCADEREPAVFGPSLKPECKETMSTMPFQTVVENFYMTNSITRASKIMAQCSAVLLKKSSLKQRDENPATKLLGNGIESETNPAAIGQDLLNDEIVSEHLTRNIQFFDLESQRKVTGSYVVVIGLGGVGSHAASMLLRSGVGKLLLVDFDQVSLSSLNRHSVATRADVGIPKAVCLKKHFSSIFPECHVEAKVMLYDTSSEEEILSGNPDFVLDCIDNIDTKVALLAACVKRGLKVLSATGAGARADPTRIRVADIRESTIDPLSRSVRHRLRREHSIEGGIPVVFSLEKPKVKLLPFKGTNGEDENPSDYQVVPGFRVRIIPVLGTIPAIFGQIMASYVITQLAGVQVQMEPIVNLDLDHYRTLHQRLIEHEETVYGTSAEVQVDVEEVMYIVKELWHGRSARDQAAKDVGRGMWRAMNELMLIRWDAKKPASVSNLILLKFKEADEHEAKTIEEVKEREADFFEKVSCVLKKAELDFCV</sequence>
<evidence type="ECO:0000256" key="19">
    <source>
        <dbReference type="ARBA" id="ARBA00022946"/>
    </source>
</evidence>
<evidence type="ECO:0000256" key="23">
    <source>
        <dbReference type="ARBA" id="ARBA00023002"/>
    </source>
</evidence>
<dbReference type="GO" id="GO:0051537">
    <property type="term" value="F:2 iron, 2 sulfur cluster binding"/>
    <property type="evidence" value="ECO:0007669"/>
    <property type="project" value="UniProtKB-KW"/>
</dbReference>
<comment type="similarity">
    <text evidence="5 35">Belongs to the complex I 75 kDa subunit family.</text>
</comment>
<evidence type="ECO:0000256" key="3">
    <source>
        <dbReference type="ARBA" id="ARBA00004273"/>
    </source>
</evidence>
<dbReference type="PROSITE" id="PS51085">
    <property type="entry name" value="2FE2S_FER_2"/>
    <property type="match status" value="1"/>
</dbReference>
<dbReference type="FunFam" id="3.10.20.740:FF:000001">
    <property type="entry name" value="NADH-quinone oxidoreductase subunit G"/>
    <property type="match status" value="1"/>
</dbReference>
<dbReference type="SUPFAM" id="SSF69572">
    <property type="entry name" value="Activating enzymes of the ubiquitin-like proteins"/>
    <property type="match status" value="1"/>
</dbReference>
<keyword evidence="20" id="KW-1278">Translocase</keyword>